<dbReference type="EMBL" id="JBHRTP010000008">
    <property type="protein sequence ID" value="MFC3107114.1"/>
    <property type="molecule type" value="Genomic_DNA"/>
</dbReference>
<evidence type="ECO:0000313" key="5">
    <source>
        <dbReference type="Proteomes" id="UP001595530"/>
    </source>
</evidence>
<protein>
    <submittedName>
        <fullName evidence="4">GNAT family N-acetyltransferase</fullName>
        <ecNumber evidence="4">2.3.1.-</ecNumber>
    </submittedName>
</protein>
<evidence type="ECO:0000256" key="2">
    <source>
        <dbReference type="ARBA" id="ARBA00023315"/>
    </source>
</evidence>
<comment type="caution">
    <text evidence="4">The sequence shown here is derived from an EMBL/GenBank/DDBJ whole genome shotgun (WGS) entry which is preliminary data.</text>
</comment>
<evidence type="ECO:0000313" key="4">
    <source>
        <dbReference type="EMBL" id="MFC3107114.1"/>
    </source>
</evidence>
<dbReference type="InterPro" id="IPR050832">
    <property type="entry name" value="Bact_Acetyltransf"/>
</dbReference>
<name>A0ABV7EYS3_9BURK</name>
<keyword evidence="5" id="KW-1185">Reference proteome</keyword>
<dbReference type="GO" id="GO:0016746">
    <property type="term" value="F:acyltransferase activity"/>
    <property type="evidence" value="ECO:0007669"/>
    <property type="project" value="UniProtKB-KW"/>
</dbReference>
<dbReference type="CDD" id="cd04301">
    <property type="entry name" value="NAT_SF"/>
    <property type="match status" value="1"/>
</dbReference>
<keyword evidence="1 4" id="KW-0808">Transferase</keyword>
<dbReference type="PANTHER" id="PTHR43877">
    <property type="entry name" value="AMINOALKYLPHOSPHONATE N-ACETYLTRANSFERASE-RELATED-RELATED"/>
    <property type="match status" value="1"/>
</dbReference>
<dbReference type="InterPro" id="IPR000182">
    <property type="entry name" value="GNAT_dom"/>
</dbReference>
<feature type="domain" description="N-acetyltransferase" evidence="3">
    <location>
        <begin position="11"/>
        <end position="171"/>
    </location>
</feature>
<dbReference type="InterPro" id="IPR016181">
    <property type="entry name" value="Acyl_CoA_acyltransferase"/>
</dbReference>
<dbReference type="Gene3D" id="3.40.630.30">
    <property type="match status" value="1"/>
</dbReference>
<dbReference type="Proteomes" id="UP001595530">
    <property type="component" value="Unassembled WGS sequence"/>
</dbReference>
<dbReference type="SUPFAM" id="SSF55729">
    <property type="entry name" value="Acyl-CoA N-acyltransferases (Nat)"/>
    <property type="match status" value="1"/>
</dbReference>
<organism evidence="4 5">
    <name type="scientific">Undibacterium arcticum</name>
    <dbReference type="NCBI Taxonomy" id="1762892"/>
    <lineage>
        <taxon>Bacteria</taxon>
        <taxon>Pseudomonadati</taxon>
        <taxon>Pseudomonadota</taxon>
        <taxon>Betaproteobacteria</taxon>
        <taxon>Burkholderiales</taxon>
        <taxon>Oxalobacteraceae</taxon>
        <taxon>Undibacterium</taxon>
    </lineage>
</organism>
<dbReference type="RefSeq" id="WP_390326436.1">
    <property type="nucleotide sequence ID" value="NZ_JBHRTP010000008.1"/>
</dbReference>
<dbReference type="EC" id="2.3.1.-" evidence="4"/>
<dbReference type="PROSITE" id="PS51186">
    <property type="entry name" value="GNAT"/>
    <property type="match status" value="1"/>
</dbReference>
<gene>
    <name evidence="4" type="ORF">ACFOFO_03905</name>
</gene>
<accession>A0ABV7EYS3</accession>
<evidence type="ECO:0000259" key="3">
    <source>
        <dbReference type="PROSITE" id="PS51186"/>
    </source>
</evidence>
<proteinExistence type="predicted"/>
<evidence type="ECO:0000256" key="1">
    <source>
        <dbReference type="ARBA" id="ARBA00022679"/>
    </source>
</evidence>
<keyword evidence="2 4" id="KW-0012">Acyltransferase</keyword>
<sequence length="181" mass="19687">MNMTTPVPGSLEIRRAEISDAAQIQRVHAGAGAYTGTLQLPHPSIDMWHERLTQPDPNRYLLVGLVDGVIVGTAGLHLEANMRRRHVASLGIAVADDFAGKGIGTALMAELVNLADNWLHILRIELTVFTDNASGIALYRKFGFEIEGTHRADVLRDGKLVDGYSMARLHPHPPQLPASTV</sequence>
<reference evidence="5" key="1">
    <citation type="journal article" date="2019" name="Int. J. Syst. Evol. Microbiol.">
        <title>The Global Catalogue of Microorganisms (GCM) 10K type strain sequencing project: providing services to taxonomists for standard genome sequencing and annotation.</title>
        <authorList>
            <consortium name="The Broad Institute Genomics Platform"/>
            <consortium name="The Broad Institute Genome Sequencing Center for Infectious Disease"/>
            <person name="Wu L."/>
            <person name="Ma J."/>
        </authorList>
    </citation>
    <scope>NUCLEOTIDE SEQUENCE [LARGE SCALE GENOMIC DNA]</scope>
    <source>
        <strain evidence="5">KCTC 42986</strain>
    </source>
</reference>
<dbReference type="Pfam" id="PF00583">
    <property type="entry name" value="Acetyltransf_1"/>
    <property type="match status" value="1"/>
</dbReference>